<evidence type="ECO:0000313" key="11">
    <source>
        <dbReference type="Proteomes" id="UP000075886"/>
    </source>
</evidence>
<dbReference type="PROSITE" id="PS00135">
    <property type="entry name" value="TRYPSIN_SER"/>
    <property type="match status" value="1"/>
</dbReference>
<evidence type="ECO:0000256" key="4">
    <source>
        <dbReference type="ARBA" id="ARBA00023157"/>
    </source>
</evidence>
<protein>
    <recommendedName>
        <fullName evidence="9">Peptidase S1 domain-containing protein</fullName>
    </recommendedName>
</protein>
<feature type="region of interest" description="Disordered" evidence="7">
    <location>
        <begin position="307"/>
        <end position="340"/>
    </location>
</feature>
<dbReference type="PANTHER" id="PTHR24250:SF50">
    <property type="entry name" value="PEPTIDASE S1 DOMAIN-CONTAINING PROTEIN"/>
    <property type="match status" value="1"/>
</dbReference>
<comment type="similarity">
    <text evidence="5">Belongs to the peptidase S1 family. CLIP subfamily.</text>
</comment>
<feature type="compositionally biased region" description="Polar residues" evidence="7">
    <location>
        <begin position="325"/>
        <end position="340"/>
    </location>
</feature>
<evidence type="ECO:0000259" key="9">
    <source>
        <dbReference type="PROSITE" id="PS50240"/>
    </source>
</evidence>
<evidence type="ECO:0000256" key="1">
    <source>
        <dbReference type="ARBA" id="ARBA00022670"/>
    </source>
</evidence>
<dbReference type="EnsemblMetazoa" id="AFAF012713-RA">
    <property type="protein sequence ID" value="AFAF012713-PA"/>
    <property type="gene ID" value="AFAF012713"/>
</dbReference>
<proteinExistence type="inferred from homology"/>
<evidence type="ECO:0000256" key="3">
    <source>
        <dbReference type="ARBA" id="ARBA00022825"/>
    </source>
</evidence>
<dbReference type="InterPro" id="IPR009003">
    <property type="entry name" value="Peptidase_S1_PA"/>
</dbReference>
<evidence type="ECO:0000256" key="8">
    <source>
        <dbReference type="SAM" id="SignalP"/>
    </source>
</evidence>
<dbReference type="GO" id="GO:0004252">
    <property type="term" value="F:serine-type endopeptidase activity"/>
    <property type="evidence" value="ECO:0007669"/>
    <property type="project" value="InterPro"/>
</dbReference>
<keyword evidence="1 6" id="KW-0645">Protease</keyword>
<accession>A0A182QLP0</accession>
<name>A0A182QLP0_9DIPT</name>
<dbReference type="EMBL" id="AXCN02000543">
    <property type="status" value="NOT_ANNOTATED_CDS"/>
    <property type="molecule type" value="Genomic_DNA"/>
</dbReference>
<dbReference type="STRING" id="69004.A0A182QLP0"/>
<keyword evidence="8" id="KW-0732">Signal</keyword>
<reference evidence="10" key="2">
    <citation type="submission" date="2020-05" db="UniProtKB">
        <authorList>
            <consortium name="EnsemblMetazoa"/>
        </authorList>
    </citation>
    <scope>IDENTIFICATION</scope>
    <source>
        <strain evidence="10">FAR1</strain>
    </source>
</reference>
<keyword evidence="2 6" id="KW-0378">Hydrolase</keyword>
<organism evidence="10 11">
    <name type="scientific">Anopheles farauti</name>
    <dbReference type="NCBI Taxonomy" id="69004"/>
    <lineage>
        <taxon>Eukaryota</taxon>
        <taxon>Metazoa</taxon>
        <taxon>Ecdysozoa</taxon>
        <taxon>Arthropoda</taxon>
        <taxon>Hexapoda</taxon>
        <taxon>Insecta</taxon>
        <taxon>Pterygota</taxon>
        <taxon>Neoptera</taxon>
        <taxon>Endopterygota</taxon>
        <taxon>Diptera</taxon>
        <taxon>Nematocera</taxon>
        <taxon>Culicoidea</taxon>
        <taxon>Culicidae</taxon>
        <taxon>Anophelinae</taxon>
        <taxon>Anopheles</taxon>
    </lineage>
</organism>
<evidence type="ECO:0000256" key="5">
    <source>
        <dbReference type="ARBA" id="ARBA00024195"/>
    </source>
</evidence>
<evidence type="ECO:0000313" key="10">
    <source>
        <dbReference type="EnsemblMetazoa" id="AFAF012713-PA"/>
    </source>
</evidence>
<dbReference type="SMART" id="SM00020">
    <property type="entry name" value="Tryp_SPc"/>
    <property type="match status" value="1"/>
</dbReference>
<dbReference type="InterPro" id="IPR001314">
    <property type="entry name" value="Peptidase_S1A"/>
</dbReference>
<evidence type="ECO:0000256" key="2">
    <source>
        <dbReference type="ARBA" id="ARBA00022801"/>
    </source>
</evidence>
<dbReference type="InterPro" id="IPR001254">
    <property type="entry name" value="Trypsin_dom"/>
</dbReference>
<dbReference type="Gene3D" id="2.40.10.10">
    <property type="entry name" value="Trypsin-like serine proteases"/>
    <property type="match status" value="1"/>
</dbReference>
<feature type="signal peptide" evidence="8">
    <location>
        <begin position="1"/>
        <end position="17"/>
    </location>
</feature>
<feature type="compositionally biased region" description="Low complexity" evidence="7">
    <location>
        <begin position="307"/>
        <end position="320"/>
    </location>
</feature>
<dbReference type="VEuPathDB" id="VectorBase:AFAF012713"/>
<keyword evidence="3 6" id="KW-0720">Serine protease</keyword>
<reference evidence="11" key="1">
    <citation type="submission" date="2014-01" db="EMBL/GenBank/DDBJ databases">
        <title>The Genome Sequence of Anopheles farauti FAR1 (V2).</title>
        <authorList>
            <consortium name="The Broad Institute Genomics Platform"/>
            <person name="Neafsey D.E."/>
            <person name="Besansky N."/>
            <person name="Howell P."/>
            <person name="Walton C."/>
            <person name="Young S.K."/>
            <person name="Zeng Q."/>
            <person name="Gargeya S."/>
            <person name="Fitzgerald M."/>
            <person name="Haas B."/>
            <person name="Abouelleil A."/>
            <person name="Allen A.W."/>
            <person name="Alvarado L."/>
            <person name="Arachchi H.M."/>
            <person name="Berlin A.M."/>
            <person name="Chapman S.B."/>
            <person name="Gainer-Dewar J."/>
            <person name="Goldberg J."/>
            <person name="Griggs A."/>
            <person name="Gujja S."/>
            <person name="Hansen M."/>
            <person name="Howarth C."/>
            <person name="Imamovic A."/>
            <person name="Ireland A."/>
            <person name="Larimer J."/>
            <person name="McCowan C."/>
            <person name="Murphy C."/>
            <person name="Pearson M."/>
            <person name="Poon T.W."/>
            <person name="Priest M."/>
            <person name="Roberts A."/>
            <person name="Saif S."/>
            <person name="Shea T."/>
            <person name="Sisk P."/>
            <person name="Sykes S."/>
            <person name="Wortman J."/>
            <person name="Nusbaum C."/>
            <person name="Birren B."/>
        </authorList>
    </citation>
    <scope>NUCLEOTIDE SEQUENCE [LARGE SCALE GENOMIC DNA]</scope>
    <source>
        <strain evidence="11">FAR1</strain>
    </source>
</reference>
<dbReference type="GO" id="GO:0006508">
    <property type="term" value="P:proteolysis"/>
    <property type="evidence" value="ECO:0007669"/>
    <property type="project" value="UniProtKB-KW"/>
</dbReference>
<dbReference type="SUPFAM" id="SSF50494">
    <property type="entry name" value="Trypsin-like serine proteases"/>
    <property type="match status" value="1"/>
</dbReference>
<sequence length="340" mass="36565">MVREVALLLAIVSFVSAATVPTIDWTRVRRVEELDHYWVRLPVEWEKAYREVVPSPRITNGQEAIPGQFPYKALVLSEIGMLTTQCGGSILTQNYILTAGHCVMFDQNNKVAGGTVIVGAHDRTVMEPTQQRVRFASTGIHVHPQYSASNLRFDVAVIRVGTSIRFTASVQPVRLPGRADQRQFDGFIGTVSGWGRTSDTEAIFPNTPHFTRNPILANAACISTWGSLLVEAQNVCLSGEGGRAACNGDSGGPLTVEEGSGRTLQIGITSFGASGGCMRGQPTVYARITYFLDWIVANSDYITSARTDSATTTTTTTSDGRTTDNADSVNVNANTGLGAS</sequence>
<dbReference type="InterPro" id="IPR033116">
    <property type="entry name" value="TRYPSIN_SER"/>
</dbReference>
<evidence type="ECO:0000256" key="6">
    <source>
        <dbReference type="RuleBase" id="RU363034"/>
    </source>
</evidence>
<dbReference type="CDD" id="cd00190">
    <property type="entry name" value="Tryp_SPc"/>
    <property type="match status" value="1"/>
</dbReference>
<dbReference type="FunFam" id="2.40.10.10:FF:000034">
    <property type="entry name" value="Eupolytin"/>
    <property type="match status" value="1"/>
</dbReference>
<dbReference type="AlphaFoldDB" id="A0A182QLP0"/>
<keyword evidence="4" id="KW-1015">Disulfide bond</keyword>
<dbReference type="Pfam" id="PF00089">
    <property type="entry name" value="Trypsin"/>
    <property type="match status" value="1"/>
</dbReference>
<dbReference type="PANTHER" id="PTHR24250">
    <property type="entry name" value="CHYMOTRYPSIN-RELATED"/>
    <property type="match status" value="1"/>
</dbReference>
<feature type="domain" description="Peptidase S1" evidence="9">
    <location>
        <begin position="58"/>
        <end position="300"/>
    </location>
</feature>
<dbReference type="PROSITE" id="PS50240">
    <property type="entry name" value="TRYPSIN_DOM"/>
    <property type="match status" value="1"/>
</dbReference>
<evidence type="ECO:0000256" key="7">
    <source>
        <dbReference type="SAM" id="MobiDB-lite"/>
    </source>
</evidence>
<dbReference type="Proteomes" id="UP000075886">
    <property type="component" value="Unassembled WGS sequence"/>
</dbReference>
<dbReference type="PRINTS" id="PR00722">
    <property type="entry name" value="CHYMOTRYPSIN"/>
</dbReference>
<keyword evidence="11" id="KW-1185">Reference proteome</keyword>
<feature type="chain" id="PRO_5008133039" description="Peptidase S1 domain-containing protein" evidence="8">
    <location>
        <begin position="18"/>
        <end position="340"/>
    </location>
</feature>
<dbReference type="InterPro" id="IPR043504">
    <property type="entry name" value="Peptidase_S1_PA_chymotrypsin"/>
</dbReference>
<dbReference type="InterPro" id="IPR018114">
    <property type="entry name" value="TRYPSIN_HIS"/>
</dbReference>
<dbReference type="PROSITE" id="PS00134">
    <property type="entry name" value="TRYPSIN_HIS"/>
    <property type="match status" value="1"/>
</dbReference>